<sequence>MAKATFIQEGKIINFTAQKEIAYNDIVPIGNCVGVAAESIRVGSTGGVRMTGVYEMPAAAETMDVGDTLYWDNDNNYVTKTKGELTCIAGIAVSKKAGSGAGTVYCRIG</sequence>
<organism evidence="1 2">
    <name type="scientific">Zhenhengia yiwuensis</name>
    <dbReference type="NCBI Taxonomy" id="2763666"/>
    <lineage>
        <taxon>Bacteria</taxon>
        <taxon>Bacillati</taxon>
        <taxon>Bacillota</taxon>
        <taxon>Clostridia</taxon>
        <taxon>Lachnospirales</taxon>
        <taxon>Lachnospiraceae</taxon>
        <taxon>Zhenhengia</taxon>
    </lineage>
</organism>
<reference evidence="1" key="1">
    <citation type="submission" date="2020-08" db="EMBL/GenBank/DDBJ databases">
        <title>Genome public.</title>
        <authorList>
            <person name="Liu C."/>
            <person name="Sun Q."/>
        </authorList>
    </citation>
    <scope>NUCLEOTIDE SEQUENCE</scope>
    <source>
        <strain evidence="1">NSJ-12</strain>
    </source>
</reference>
<gene>
    <name evidence="1" type="ORF">H8718_16545</name>
</gene>
<dbReference type="RefSeq" id="WP_249333902.1">
    <property type="nucleotide sequence ID" value="NZ_JACRSY010000037.1"/>
</dbReference>
<dbReference type="Pfam" id="PF09956">
    <property type="entry name" value="Phage_cement_2"/>
    <property type="match status" value="1"/>
</dbReference>
<proteinExistence type="predicted"/>
<evidence type="ECO:0000313" key="1">
    <source>
        <dbReference type="EMBL" id="MBC8581128.1"/>
    </source>
</evidence>
<dbReference type="PIRSF" id="PIRSF030771">
    <property type="entry name" value="UCP030771"/>
    <property type="match status" value="1"/>
</dbReference>
<evidence type="ECO:0000313" key="2">
    <source>
        <dbReference type="Proteomes" id="UP000655830"/>
    </source>
</evidence>
<dbReference type="InterPro" id="IPR011231">
    <property type="entry name" value="Phage_VT1-Sakai_H0018"/>
</dbReference>
<comment type="caution">
    <text evidence="1">The sequence shown here is derived from an EMBL/GenBank/DDBJ whole genome shotgun (WGS) entry which is preliminary data.</text>
</comment>
<name>A0A926EIZ3_9FIRM</name>
<dbReference type="Proteomes" id="UP000655830">
    <property type="component" value="Unassembled WGS sequence"/>
</dbReference>
<dbReference type="EMBL" id="JACRSY010000037">
    <property type="protein sequence ID" value="MBC8581128.1"/>
    <property type="molecule type" value="Genomic_DNA"/>
</dbReference>
<accession>A0A926EIZ3</accession>
<keyword evidence="2" id="KW-1185">Reference proteome</keyword>
<protein>
    <submittedName>
        <fullName evidence="1">DUF2190 family protein</fullName>
    </submittedName>
</protein>
<dbReference type="AlphaFoldDB" id="A0A926EIZ3"/>